<accession>A0AB39HBR0</accession>
<keyword evidence="7 9" id="KW-1133">Transmembrane helix</keyword>
<evidence type="ECO:0000256" key="8">
    <source>
        <dbReference type="ARBA" id="ARBA00023136"/>
    </source>
</evidence>
<dbReference type="RefSeq" id="WP_306101177.1">
    <property type="nucleotide sequence ID" value="NZ_CP162601.1"/>
</dbReference>
<evidence type="ECO:0000256" key="1">
    <source>
        <dbReference type="ARBA" id="ARBA00004651"/>
    </source>
</evidence>
<comment type="similarity">
    <text evidence="3">Belongs to the CobD/CbiB family.</text>
</comment>
<keyword evidence="4" id="KW-1003">Cell membrane</keyword>
<evidence type="ECO:0000256" key="3">
    <source>
        <dbReference type="ARBA" id="ARBA00006263"/>
    </source>
</evidence>
<protein>
    <submittedName>
        <fullName evidence="10">Cobalamin biosynthesis protein</fullName>
    </submittedName>
</protein>
<comment type="pathway">
    <text evidence="2">Cofactor biosynthesis; adenosylcobalamin biosynthesis.</text>
</comment>
<gene>
    <name evidence="10" type="ORF">AB0763_03560</name>
</gene>
<organism evidence="10">
    <name type="scientific">Vibrio sp. HB236076</name>
    <dbReference type="NCBI Taxonomy" id="3232307"/>
    <lineage>
        <taxon>Bacteria</taxon>
        <taxon>Pseudomonadati</taxon>
        <taxon>Pseudomonadota</taxon>
        <taxon>Gammaproteobacteria</taxon>
        <taxon>Vibrionales</taxon>
        <taxon>Vibrionaceae</taxon>
        <taxon>Vibrio</taxon>
    </lineage>
</organism>
<dbReference type="Pfam" id="PF03186">
    <property type="entry name" value="CobD_Cbib"/>
    <property type="match status" value="1"/>
</dbReference>
<evidence type="ECO:0000256" key="4">
    <source>
        <dbReference type="ARBA" id="ARBA00022475"/>
    </source>
</evidence>
<evidence type="ECO:0000256" key="5">
    <source>
        <dbReference type="ARBA" id="ARBA00022573"/>
    </source>
</evidence>
<feature type="transmembrane region" description="Helical" evidence="9">
    <location>
        <begin position="159"/>
        <end position="179"/>
    </location>
</feature>
<dbReference type="PANTHER" id="PTHR34308">
    <property type="entry name" value="COBALAMIN BIOSYNTHESIS PROTEIN CBIB"/>
    <property type="match status" value="1"/>
</dbReference>
<comment type="subcellular location">
    <subcellularLocation>
        <location evidence="1">Cell membrane</location>
        <topology evidence="1">Multi-pass membrane protein</topology>
    </subcellularLocation>
</comment>
<keyword evidence="6 9" id="KW-0812">Transmembrane</keyword>
<evidence type="ECO:0000256" key="2">
    <source>
        <dbReference type="ARBA" id="ARBA00004953"/>
    </source>
</evidence>
<feature type="transmembrane region" description="Helical" evidence="9">
    <location>
        <begin position="200"/>
        <end position="223"/>
    </location>
</feature>
<dbReference type="PANTHER" id="PTHR34308:SF1">
    <property type="entry name" value="COBALAMIN BIOSYNTHESIS PROTEIN CBIB"/>
    <property type="match status" value="1"/>
</dbReference>
<dbReference type="GO" id="GO:0048472">
    <property type="term" value="F:threonine-phosphate decarboxylase activity"/>
    <property type="evidence" value="ECO:0007669"/>
    <property type="project" value="InterPro"/>
</dbReference>
<sequence length="313" mass="35452">MTNGATALTTIAPALIVAVALIIHALLPIPASFHPITWWKQFAKQLSNKVNQGHARYQQFAGALAWAMMILPSAALLWAVSSLVWQQQLYQLALLLLALDLRPMWKTIQTVINALQQDDKQQARRQLNQVLNRDCDTLSALGIGKACAEYLIMGFGKHGWAVVFWFLFTGGIGALLYRLCSELSRVWSVKLDNYQDFGRVSHTIANTLSALPLWLLWLCTFIGPQRQQIWQQRQTWWYWRPQVHGALLASIGGQLSLSLAGPALYQGKKFIRVKLGGRIAPAPYHLHQLRTWLVYRIAVLIFLSAMLFIAIRW</sequence>
<evidence type="ECO:0000313" key="10">
    <source>
        <dbReference type="EMBL" id="XDK25736.1"/>
    </source>
</evidence>
<dbReference type="GO" id="GO:0009236">
    <property type="term" value="P:cobalamin biosynthetic process"/>
    <property type="evidence" value="ECO:0007669"/>
    <property type="project" value="UniProtKB-KW"/>
</dbReference>
<dbReference type="AlphaFoldDB" id="A0AB39HBR0"/>
<dbReference type="EMBL" id="CP162601">
    <property type="protein sequence ID" value="XDK25736.1"/>
    <property type="molecule type" value="Genomic_DNA"/>
</dbReference>
<dbReference type="KEGG" id="vih:AB0763_03560"/>
<evidence type="ECO:0000256" key="9">
    <source>
        <dbReference type="SAM" id="Phobius"/>
    </source>
</evidence>
<feature type="transmembrane region" description="Helical" evidence="9">
    <location>
        <begin position="12"/>
        <end position="39"/>
    </location>
</feature>
<proteinExistence type="inferred from homology"/>
<keyword evidence="8 9" id="KW-0472">Membrane</keyword>
<feature type="transmembrane region" description="Helical" evidence="9">
    <location>
        <begin position="293"/>
        <end position="311"/>
    </location>
</feature>
<name>A0AB39HBR0_9VIBR</name>
<keyword evidence="5" id="KW-0169">Cobalamin biosynthesis</keyword>
<dbReference type="InterPro" id="IPR004485">
    <property type="entry name" value="Cobalamin_biosynth_CobD/CbiB"/>
</dbReference>
<dbReference type="GO" id="GO:0005886">
    <property type="term" value="C:plasma membrane"/>
    <property type="evidence" value="ECO:0007669"/>
    <property type="project" value="UniProtKB-SubCell"/>
</dbReference>
<evidence type="ECO:0000256" key="7">
    <source>
        <dbReference type="ARBA" id="ARBA00022989"/>
    </source>
</evidence>
<evidence type="ECO:0000256" key="6">
    <source>
        <dbReference type="ARBA" id="ARBA00022692"/>
    </source>
</evidence>
<reference evidence="10" key="1">
    <citation type="submission" date="2024-07" db="EMBL/GenBank/DDBJ databases">
        <title>Genome Analysis of a Potential Novel Vibrio Species Secreting pH- and Thermo-stable Alginate Lyase and its Application in Producing Alginate Oligosaccharides.</title>
        <authorList>
            <person name="Huang H."/>
            <person name="Bao K."/>
        </authorList>
    </citation>
    <scope>NUCLEOTIDE SEQUENCE</scope>
    <source>
        <strain evidence="10">HB236076</strain>
    </source>
</reference>
<feature type="transmembrane region" description="Helical" evidence="9">
    <location>
        <begin position="243"/>
        <end position="265"/>
    </location>
</feature>
<feature type="transmembrane region" description="Helical" evidence="9">
    <location>
        <begin position="60"/>
        <end position="85"/>
    </location>
</feature>